<dbReference type="AlphaFoldDB" id="A0A8B1NR76"/>
<accession>A0A8B1NR76</accession>
<reference evidence="1" key="2">
    <citation type="submission" date="2021-04" db="EMBL/GenBank/DDBJ databases">
        <authorList>
            <person name="Wen M.-L."/>
            <person name="Han X.-L."/>
            <person name="Xiong J."/>
        </authorList>
    </citation>
    <scope>NUCLEOTIDE SEQUENCE</scope>
    <source>
        <strain evidence="1">AGR0001</strain>
    </source>
</reference>
<name>A0A8B1NR76_9ACTN</name>
<organism evidence="1 2">
    <name type="scientific">Streptomyces auratus AGR0001</name>
    <dbReference type="NCBI Taxonomy" id="1160718"/>
    <lineage>
        <taxon>Bacteria</taxon>
        <taxon>Bacillati</taxon>
        <taxon>Actinomycetota</taxon>
        <taxon>Actinomycetes</taxon>
        <taxon>Kitasatosporales</taxon>
        <taxon>Streptomycetaceae</taxon>
        <taxon>Streptomyces</taxon>
    </lineage>
</organism>
<dbReference type="KEGG" id="sauh:SU9_009305"/>
<keyword evidence="2" id="KW-1185">Reference proteome</keyword>
<gene>
    <name evidence="1" type="ORF">SU9_009305</name>
</gene>
<reference evidence="1" key="1">
    <citation type="journal article" date="2012" name="J. Bacteriol.">
        <title>Genome Sequence of Streptomyces auratus Strain AGR0001, a Phoslactomycin-Producing Actinomycete.</title>
        <authorList>
            <person name="Han X."/>
            <person name="Li M."/>
            <person name="Ding Z."/>
            <person name="Zhao J."/>
            <person name="Ji K."/>
            <person name="Wen M."/>
            <person name="Lu T."/>
        </authorList>
    </citation>
    <scope>NUCLEOTIDE SEQUENCE</scope>
    <source>
        <strain evidence="1">AGR0001</strain>
    </source>
</reference>
<dbReference type="EMBL" id="CP072931">
    <property type="protein sequence ID" value="QTZ95995.1"/>
    <property type="molecule type" value="Genomic_DNA"/>
</dbReference>
<proteinExistence type="predicted"/>
<dbReference type="Proteomes" id="UP000009036">
    <property type="component" value="Chromosome"/>
</dbReference>
<sequence length="132" mass="13550">MNDAQEAAQTNQGAAQVQVAVSDCPPEDAQTVFSALNAVFVSDRATDDAPPDSAGTGVTVWAATVDVSAPPAEAAPRRLTAPVTATVQGGYWAVDRLRAGLASVFALQEVGSTSGDQEQEAQLRLVTRPIAA</sequence>
<evidence type="ECO:0000313" key="1">
    <source>
        <dbReference type="EMBL" id="QTZ95995.1"/>
    </source>
</evidence>
<protein>
    <submittedName>
        <fullName evidence="1">Uncharacterized protein</fullName>
    </submittedName>
</protein>
<dbReference type="OrthoDB" id="4325844at2"/>
<evidence type="ECO:0000313" key="2">
    <source>
        <dbReference type="Proteomes" id="UP000009036"/>
    </source>
</evidence>